<evidence type="ECO:0000313" key="3">
    <source>
        <dbReference type="Proteomes" id="UP001633002"/>
    </source>
</evidence>
<feature type="region of interest" description="Disordered" evidence="1">
    <location>
        <begin position="1"/>
        <end position="57"/>
    </location>
</feature>
<evidence type="ECO:0000256" key="1">
    <source>
        <dbReference type="SAM" id="MobiDB-lite"/>
    </source>
</evidence>
<reference evidence="2 3" key="1">
    <citation type="submission" date="2024-09" db="EMBL/GenBank/DDBJ databases">
        <title>Chromosome-scale assembly of Riccia sorocarpa.</title>
        <authorList>
            <person name="Paukszto L."/>
        </authorList>
    </citation>
    <scope>NUCLEOTIDE SEQUENCE [LARGE SCALE GENOMIC DNA]</scope>
    <source>
        <strain evidence="2">LP-2024</strain>
        <tissue evidence="2">Aerial parts of the thallus</tissue>
    </source>
</reference>
<feature type="region of interest" description="Disordered" evidence="1">
    <location>
        <begin position="207"/>
        <end position="238"/>
    </location>
</feature>
<proteinExistence type="predicted"/>
<name>A0ABD3IBB8_9MARC</name>
<dbReference type="Proteomes" id="UP001633002">
    <property type="component" value="Unassembled WGS sequence"/>
</dbReference>
<dbReference type="EMBL" id="JBJQOH010000001">
    <property type="protein sequence ID" value="KAL3700995.1"/>
    <property type="molecule type" value="Genomic_DNA"/>
</dbReference>
<gene>
    <name evidence="2" type="ORF">R1sor_019017</name>
</gene>
<feature type="compositionally biased region" description="Low complexity" evidence="1">
    <location>
        <begin position="1"/>
        <end position="15"/>
    </location>
</feature>
<sequence>MVRDSGGPPSRRPPSAHIRIERRSHSHVPSSSAPDRDSGSEVNADFSIPIARGGPGASSREVVLTSMVDSMFPEGSSTTPFDRDQLSQLMSLVKTQQLQDLGLVSGDTPSTIIVSYEVGRQGDEDGTSHRRRRHRRASERDDAVLESSCQIFLYHWASSSRGYERILLVQTRRRKNKMVNNLFGASGLDGFVGRFVLPAIEGEAFDDQCDEDVKSEEEDGNWEDGDKEDKDEEVEDEEIDMPMWSSFSFETISINIRGSSSLRDCYMLYFWS</sequence>
<accession>A0ABD3IBB8</accession>
<comment type="caution">
    <text evidence="2">The sequence shown here is derived from an EMBL/GenBank/DDBJ whole genome shotgun (WGS) entry which is preliminary data.</text>
</comment>
<protein>
    <submittedName>
        <fullName evidence="2">Uncharacterized protein</fullName>
    </submittedName>
</protein>
<organism evidence="2 3">
    <name type="scientific">Riccia sorocarpa</name>
    <dbReference type="NCBI Taxonomy" id="122646"/>
    <lineage>
        <taxon>Eukaryota</taxon>
        <taxon>Viridiplantae</taxon>
        <taxon>Streptophyta</taxon>
        <taxon>Embryophyta</taxon>
        <taxon>Marchantiophyta</taxon>
        <taxon>Marchantiopsida</taxon>
        <taxon>Marchantiidae</taxon>
        <taxon>Marchantiales</taxon>
        <taxon>Ricciaceae</taxon>
        <taxon>Riccia</taxon>
    </lineage>
</organism>
<evidence type="ECO:0000313" key="2">
    <source>
        <dbReference type="EMBL" id="KAL3700995.1"/>
    </source>
</evidence>
<dbReference type="AlphaFoldDB" id="A0ABD3IBB8"/>
<keyword evidence="3" id="KW-1185">Reference proteome</keyword>